<evidence type="ECO:0000256" key="10">
    <source>
        <dbReference type="PIRSR" id="PIRSR038994-2"/>
    </source>
</evidence>
<dbReference type="CDD" id="cd00854">
    <property type="entry name" value="NagA"/>
    <property type="match status" value="1"/>
</dbReference>
<dbReference type="Gene3D" id="3.20.20.140">
    <property type="entry name" value="Metal-dependent hydrolases"/>
    <property type="match status" value="1"/>
</dbReference>
<name>A0A9N9MWG3_9CUCU</name>
<feature type="active site" description="Proton donor/acceptor" evidence="9">
    <location>
        <position position="287"/>
    </location>
</feature>
<evidence type="ECO:0000256" key="2">
    <source>
        <dbReference type="ARBA" id="ARBA00011899"/>
    </source>
</evidence>
<feature type="domain" description="Amidohydrolase-related" evidence="12">
    <location>
        <begin position="58"/>
        <end position="393"/>
    </location>
</feature>
<dbReference type="EMBL" id="OU892283">
    <property type="protein sequence ID" value="CAG9771367.1"/>
    <property type="molecule type" value="Genomic_DNA"/>
</dbReference>
<gene>
    <name evidence="13" type="ORF">CEUTPL_LOCUS11803</name>
</gene>
<evidence type="ECO:0000256" key="8">
    <source>
        <dbReference type="PIRNR" id="PIRNR038994"/>
    </source>
</evidence>
<comment type="catalytic activity">
    <reaction evidence="7 8">
        <text>N-acetyl-D-glucosamine 6-phosphate + H2O = D-glucosamine 6-phosphate + acetate</text>
        <dbReference type="Rhea" id="RHEA:22936"/>
        <dbReference type="ChEBI" id="CHEBI:15377"/>
        <dbReference type="ChEBI" id="CHEBI:30089"/>
        <dbReference type="ChEBI" id="CHEBI:57513"/>
        <dbReference type="ChEBI" id="CHEBI:58725"/>
        <dbReference type="EC" id="3.5.1.25"/>
    </reaction>
</comment>
<evidence type="ECO:0000256" key="1">
    <source>
        <dbReference type="ARBA" id="ARBA00010716"/>
    </source>
</evidence>
<reference evidence="13" key="1">
    <citation type="submission" date="2022-01" db="EMBL/GenBank/DDBJ databases">
        <authorList>
            <person name="King R."/>
        </authorList>
    </citation>
    <scope>NUCLEOTIDE SEQUENCE</scope>
</reference>
<evidence type="ECO:0000256" key="11">
    <source>
        <dbReference type="PIRSR" id="PIRSR038994-3"/>
    </source>
</evidence>
<comment type="cofactor">
    <cofactor evidence="11">
        <name>a divalent metal cation</name>
        <dbReference type="ChEBI" id="CHEBI:60240"/>
    </cofactor>
    <text evidence="11">Binds 1 divalent metal cation per subunit.</text>
</comment>
<evidence type="ECO:0000256" key="9">
    <source>
        <dbReference type="PIRSR" id="PIRSR038994-1"/>
    </source>
</evidence>
<organism evidence="13 14">
    <name type="scientific">Ceutorhynchus assimilis</name>
    <name type="common">cabbage seed weevil</name>
    <dbReference type="NCBI Taxonomy" id="467358"/>
    <lineage>
        <taxon>Eukaryota</taxon>
        <taxon>Metazoa</taxon>
        <taxon>Ecdysozoa</taxon>
        <taxon>Arthropoda</taxon>
        <taxon>Hexapoda</taxon>
        <taxon>Insecta</taxon>
        <taxon>Pterygota</taxon>
        <taxon>Neoptera</taxon>
        <taxon>Endopterygota</taxon>
        <taxon>Coleoptera</taxon>
        <taxon>Polyphaga</taxon>
        <taxon>Cucujiformia</taxon>
        <taxon>Curculionidae</taxon>
        <taxon>Ceutorhynchinae</taxon>
        <taxon>Ceutorhynchus</taxon>
    </lineage>
</organism>
<feature type="binding site" evidence="11">
    <location>
        <position position="137"/>
    </location>
    <ligand>
        <name>Zn(2+)</name>
        <dbReference type="ChEBI" id="CHEBI:29105"/>
    </ligand>
</feature>
<evidence type="ECO:0000256" key="3">
    <source>
        <dbReference type="ARBA" id="ARBA00018029"/>
    </source>
</evidence>
<evidence type="ECO:0000256" key="4">
    <source>
        <dbReference type="ARBA" id="ARBA00022723"/>
    </source>
</evidence>
<dbReference type="AlphaFoldDB" id="A0A9N9MWG3"/>
<feature type="binding site" evidence="10">
    <location>
        <position position="265"/>
    </location>
    <ligand>
        <name>substrate</name>
    </ligand>
</feature>
<feature type="binding site" evidence="10">
    <location>
        <begin position="228"/>
        <end position="229"/>
    </location>
    <ligand>
        <name>substrate</name>
    </ligand>
</feature>
<dbReference type="GO" id="GO:0006046">
    <property type="term" value="P:N-acetylglucosamine catabolic process"/>
    <property type="evidence" value="ECO:0007669"/>
    <property type="project" value="TreeGrafter"/>
</dbReference>
<feature type="binding site" evidence="11">
    <location>
        <position position="204"/>
    </location>
    <ligand>
        <name>Zn(2+)</name>
        <dbReference type="ChEBI" id="CHEBI:29105"/>
    </ligand>
</feature>
<keyword evidence="6 8" id="KW-0119">Carbohydrate metabolism</keyword>
<dbReference type="OrthoDB" id="10264777at2759"/>
<evidence type="ECO:0000259" key="12">
    <source>
        <dbReference type="Pfam" id="PF01979"/>
    </source>
</evidence>
<comment type="similarity">
    <text evidence="1 8">Belongs to the metallo-dependent hydrolases superfamily. NagA family.</text>
</comment>
<dbReference type="EC" id="3.5.1.25" evidence="2 8"/>
<keyword evidence="14" id="KW-1185">Reference proteome</keyword>
<dbReference type="InterPro" id="IPR006680">
    <property type="entry name" value="Amidohydro-rel"/>
</dbReference>
<dbReference type="Gene3D" id="2.30.40.10">
    <property type="entry name" value="Urease, subunit C, domain 1"/>
    <property type="match status" value="1"/>
</dbReference>
<evidence type="ECO:0000256" key="5">
    <source>
        <dbReference type="ARBA" id="ARBA00022801"/>
    </source>
</evidence>
<proteinExistence type="inferred from homology"/>
<keyword evidence="5 8" id="KW-0378">Hydrolase</keyword>
<evidence type="ECO:0000256" key="6">
    <source>
        <dbReference type="ARBA" id="ARBA00023277"/>
    </source>
</evidence>
<evidence type="ECO:0000313" key="13">
    <source>
        <dbReference type="EMBL" id="CAG9771367.1"/>
    </source>
</evidence>
<feature type="binding site" evidence="10">
    <location>
        <position position="148"/>
    </location>
    <ligand>
        <name>substrate</name>
    </ligand>
</feature>
<feature type="binding site" evidence="10">
    <location>
        <position position="236"/>
    </location>
    <ligand>
        <name>substrate</name>
    </ligand>
</feature>
<dbReference type="InterPro" id="IPR032466">
    <property type="entry name" value="Metal_Hydrolase"/>
</dbReference>
<dbReference type="GO" id="GO:0106279">
    <property type="term" value="P:negative regulation of UDP-N-acetylglucosamine biosynthetic process"/>
    <property type="evidence" value="ECO:0007669"/>
    <property type="project" value="UniProtKB-ARBA"/>
</dbReference>
<dbReference type="Pfam" id="PF01979">
    <property type="entry name" value="Amidohydro_1"/>
    <property type="match status" value="1"/>
</dbReference>
<evidence type="ECO:0000313" key="14">
    <source>
        <dbReference type="Proteomes" id="UP001152799"/>
    </source>
</evidence>
<feature type="binding site" evidence="10">
    <location>
        <begin position="321"/>
        <end position="323"/>
    </location>
    <ligand>
        <name>substrate</name>
    </ligand>
</feature>
<dbReference type="PANTHER" id="PTHR11113:SF14">
    <property type="entry name" value="N-ACETYLGLUCOSAMINE-6-PHOSPHATE DEACETYLASE"/>
    <property type="match status" value="1"/>
</dbReference>
<dbReference type="NCBIfam" id="TIGR00221">
    <property type="entry name" value="nagA"/>
    <property type="match status" value="1"/>
</dbReference>
<dbReference type="GO" id="GO:0008448">
    <property type="term" value="F:N-acetylglucosamine-6-phosphate deacetylase activity"/>
    <property type="evidence" value="ECO:0007669"/>
    <property type="project" value="UniProtKB-UniRule"/>
</dbReference>
<sequence>MPENNKLLRFVNCSIIRDHKVIKEDIWVRDGKIVDPEKIFYDEKIIEDERIDCGNRLIAPGLIEIQINGGYGYDFSFEDKTEEGLTMVAKKLLEHGVTAFCPTIVTSPVEVYHKILPKFGYKAGGAHGATILGAHVEGPFINTIKKGAHPEECISNFQQGMLQVESTYGSLENVRILTLAPELVNSSVVIRKLKEKNIVVSLGHSMADLNTSEEAMLSGASLITHLFNAMLPFHHRDPGLVGLLASDKMTETNSISFGIIADGIHTHPAALRIAYRIHPDGLILITDAISALGLETGKHKIGQLDIEIKNHKAFIANTNTLCGSIASLIECVRNLILATGCPVEYALESASLHPAKVLGIHDKKGTLNYGADADFIILTDRFNIYSTWINGECVYESNPTNRK</sequence>
<dbReference type="InterPro" id="IPR003764">
    <property type="entry name" value="GlcNAc_6-P_deAcase"/>
</dbReference>
<dbReference type="InterPro" id="IPR011059">
    <property type="entry name" value="Metal-dep_hydrolase_composite"/>
</dbReference>
<dbReference type="Proteomes" id="UP001152799">
    <property type="component" value="Chromosome 7"/>
</dbReference>
<dbReference type="SUPFAM" id="SSF51556">
    <property type="entry name" value="Metallo-dependent hydrolases"/>
    <property type="match status" value="1"/>
</dbReference>
<feature type="binding site" evidence="11">
    <location>
        <position position="225"/>
    </location>
    <ligand>
        <name>Zn(2+)</name>
        <dbReference type="ChEBI" id="CHEBI:29105"/>
    </ligand>
</feature>
<dbReference type="PIRSF" id="PIRSF038994">
    <property type="entry name" value="NagA"/>
    <property type="match status" value="1"/>
</dbReference>
<dbReference type="SUPFAM" id="SSF51338">
    <property type="entry name" value="Composite domain of metallo-dependent hydrolases"/>
    <property type="match status" value="1"/>
</dbReference>
<evidence type="ECO:0000256" key="7">
    <source>
        <dbReference type="ARBA" id="ARBA00047647"/>
    </source>
</evidence>
<protein>
    <recommendedName>
        <fullName evidence="3 8">N-acetylglucosamine-6-phosphate deacetylase</fullName>
        <ecNumber evidence="2 8">3.5.1.25</ecNumber>
    </recommendedName>
</protein>
<dbReference type="GO" id="GO:0046872">
    <property type="term" value="F:metal ion binding"/>
    <property type="evidence" value="ECO:0007669"/>
    <property type="project" value="UniProtKB-KW"/>
</dbReference>
<dbReference type="PANTHER" id="PTHR11113">
    <property type="entry name" value="N-ACETYLGLUCOSAMINE-6-PHOSPHATE DEACETYLASE"/>
    <property type="match status" value="1"/>
</dbReference>
<accession>A0A9N9MWG3</accession>
<dbReference type="GO" id="GO:0019262">
    <property type="term" value="P:N-acetylneuraminate catabolic process"/>
    <property type="evidence" value="ECO:0007669"/>
    <property type="project" value="UniProtKB-ARBA"/>
</dbReference>
<dbReference type="FunFam" id="3.20.20.140:FF:000023">
    <property type="entry name" value="N-acetylglucosamine-6-phosphate deacetylase"/>
    <property type="match status" value="1"/>
</dbReference>
<keyword evidence="4 11" id="KW-0479">Metal-binding</keyword>